<feature type="active site" evidence="5">
    <location>
        <position position="195"/>
    </location>
</feature>
<dbReference type="GO" id="GO:0006633">
    <property type="term" value="P:fatty acid biosynthetic process"/>
    <property type="evidence" value="ECO:0007669"/>
    <property type="project" value="TreeGrafter"/>
</dbReference>
<reference evidence="7" key="1">
    <citation type="submission" date="2023-10" db="EMBL/GenBank/DDBJ databases">
        <title>Screening of Alkalihalophilus pseudofirmusBZ-TG-HK211 and Its Alleviation of Salt Stress on Rapeseed Growth.</title>
        <authorList>
            <person name="Zhao B."/>
            <person name="Guo T."/>
        </authorList>
    </citation>
    <scope>NUCLEOTIDE SEQUENCE</scope>
    <source>
        <strain evidence="7">BZ-TG-HK211</strain>
    </source>
</reference>
<dbReference type="EC" id="2.3.1.39" evidence="4"/>
<dbReference type="PIRSF" id="PIRSF000446">
    <property type="entry name" value="Mct"/>
    <property type="match status" value="1"/>
</dbReference>
<dbReference type="Proteomes" id="UP001285636">
    <property type="component" value="Unassembled WGS sequence"/>
</dbReference>
<comment type="caution">
    <text evidence="7">The sequence shown here is derived from an EMBL/GenBank/DDBJ whole genome shotgun (WGS) entry which is preliminary data.</text>
</comment>
<sequence>MSVAYLFPGQGSQLPGMLHSLPAHPSVKEMIEEANQTLQQDILSLDSEEALKSSTNVQICLLTAGVACASALKAEGISPDYVAGHSVGAFSAAVTSGVLTFSDAIKIVRLRGQLMENKTPAGYGMGVVVGLSEKKLTSIVEQIHTESTPLYVTNRNSPDQITISGSIDSIKKALIEARQAKARKAELLNISVPSHCPIYSHISDHLESHLQKINIYDPEIPYISNLKARRLFKKEDIISDLAKSISSPVLWHNVTTTLYELSVRLFIEMPPGQVLSDLAKQSFPEARSIAASVSGLKTVQVLAKRELSL</sequence>
<dbReference type="PANTHER" id="PTHR42681:SF1">
    <property type="entry name" value="MALONYL-COA-ACYL CARRIER PROTEIN TRANSACYLASE, MITOCHONDRIAL"/>
    <property type="match status" value="1"/>
</dbReference>
<name>A0AAJ2NJS1_ALKPS</name>
<dbReference type="SUPFAM" id="SSF55048">
    <property type="entry name" value="Probable ACP-binding domain of malonyl-CoA ACP transacylase"/>
    <property type="match status" value="1"/>
</dbReference>
<feature type="domain" description="Malonyl-CoA:ACP transacylase (MAT)" evidence="6">
    <location>
        <begin position="6"/>
        <end position="306"/>
    </location>
</feature>
<dbReference type="RefSeq" id="WP_323465527.1">
    <property type="nucleotide sequence ID" value="NZ_CP144224.1"/>
</dbReference>
<evidence type="ECO:0000256" key="4">
    <source>
        <dbReference type="PIRNR" id="PIRNR000446"/>
    </source>
</evidence>
<dbReference type="SMART" id="SM00827">
    <property type="entry name" value="PKS_AT"/>
    <property type="match status" value="1"/>
</dbReference>
<dbReference type="EMBL" id="JAWJAY010000001">
    <property type="protein sequence ID" value="MDV2883594.1"/>
    <property type="molecule type" value="Genomic_DNA"/>
</dbReference>
<dbReference type="InterPro" id="IPR050858">
    <property type="entry name" value="Mal-CoA-ACP_Trans/PKS_FabD"/>
</dbReference>
<dbReference type="GO" id="GO:0004314">
    <property type="term" value="F:[acyl-carrier-protein] S-malonyltransferase activity"/>
    <property type="evidence" value="ECO:0007669"/>
    <property type="project" value="UniProtKB-EC"/>
</dbReference>
<evidence type="ECO:0000256" key="5">
    <source>
        <dbReference type="PIRSR" id="PIRSR000446-1"/>
    </source>
</evidence>
<proteinExistence type="inferred from homology"/>
<dbReference type="InterPro" id="IPR016035">
    <property type="entry name" value="Acyl_Trfase/lysoPLipase"/>
</dbReference>
<dbReference type="Gene3D" id="3.40.366.10">
    <property type="entry name" value="Malonyl-Coenzyme A Acyl Carrier Protein, domain 2"/>
    <property type="match status" value="1"/>
</dbReference>
<evidence type="ECO:0000313" key="7">
    <source>
        <dbReference type="EMBL" id="MDV2883594.1"/>
    </source>
</evidence>
<gene>
    <name evidence="7" type="primary">mdcH</name>
    <name evidence="7" type="ORF">RYX45_00275</name>
</gene>
<dbReference type="PANTHER" id="PTHR42681">
    <property type="entry name" value="MALONYL-COA-ACYL CARRIER PROTEIN TRANSACYLASE, MITOCHONDRIAL"/>
    <property type="match status" value="1"/>
</dbReference>
<organism evidence="7 8">
    <name type="scientific">Alkalihalophilus pseudofirmus</name>
    <name type="common">Bacillus pseudofirmus</name>
    <dbReference type="NCBI Taxonomy" id="79885"/>
    <lineage>
        <taxon>Bacteria</taxon>
        <taxon>Bacillati</taxon>
        <taxon>Bacillota</taxon>
        <taxon>Bacilli</taxon>
        <taxon>Bacillales</taxon>
        <taxon>Bacillaceae</taxon>
        <taxon>Alkalihalophilus</taxon>
    </lineage>
</organism>
<dbReference type="Pfam" id="PF00698">
    <property type="entry name" value="Acyl_transf_1"/>
    <property type="match status" value="1"/>
</dbReference>
<evidence type="ECO:0000256" key="1">
    <source>
        <dbReference type="ARBA" id="ARBA00022679"/>
    </source>
</evidence>
<evidence type="ECO:0000256" key="2">
    <source>
        <dbReference type="ARBA" id="ARBA00023315"/>
    </source>
</evidence>
<dbReference type="InterPro" id="IPR024925">
    <property type="entry name" value="Malonyl_CoA-ACP_transAc"/>
</dbReference>
<protein>
    <recommendedName>
        <fullName evidence="4">Malonyl CoA-acyl carrier protein transacylase</fullName>
        <ecNumber evidence="4">2.3.1.39</ecNumber>
    </recommendedName>
</protein>
<dbReference type="InterPro" id="IPR001227">
    <property type="entry name" value="Ac_transferase_dom_sf"/>
</dbReference>
<accession>A0AAJ2NJS1</accession>
<dbReference type="SUPFAM" id="SSF52151">
    <property type="entry name" value="FabD/lysophospholipase-like"/>
    <property type="match status" value="1"/>
</dbReference>
<dbReference type="AlphaFoldDB" id="A0AAJ2NJS1"/>
<keyword evidence="1 4" id="KW-0808">Transferase</keyword>
<dbReference type="InterPro" id="IPR017554">
    <property type="entry name" value="Malonate_deCOase_MdcHsu"/>
</dbReference>
<dbReference type="GO" id="GO:0005829">
    <property type="term" value="C:cytosol"/>
    <property type="evidence" value="ECO:0007669"/>
    <property type="project" value="TreeGrafter"/>
</dbReference>
<evidence type="ECO:0000313" key="8">
    <source>
        <dbReference type="Proteomes" id="UP001285636"/>
    </source>
</evidence>
<evidence type="ECO:0000256" key="3">
    <source>
        <dbReference type="ARBA" id="ARBA00048462"/>
    </source>
</evidence>
<keyword evidence="2 4" id="KW-0012">Acyltransferase</keyword>
<dbReference type="NCBIfam" id="TIGR03131">
    <property type="entry name" value="malonate_mdcH"/>
    <property type="match status" value="1"/>
</dbReference>
<comment type="similarity">
    <text evidence="4">Belongs to the fabD family.</text>
</comment>
<dbReference type="InterPro" id="IPR014043">
    <property type="entry name" value="Acyl_transferase_dom"/>
</dbReference>
<comment type="catalytic activity">
    <reaction evidence="3 4">
        <text>holo-[ACP] + malonyl-CoA = malonyl-[ACP] + CoA</text>
        <dbReference type="Rhea" id="RHEA:41792"/>
        <dbReference type="Rhea" id="RHEA-COMP:9623"/>
        <dbReference type="Rhea" id="RHEA-COMP:9685"/>
        <dbReference type="ChEBI" id="CHEBI:57287"/>
        <dbReference type="ChEBI" id="CHEBI:57384"/>
        <dbReference type="ChEBI" id="CHEBI:64479"/>
        <dbReference type="ChEBI" id="CHEBI:78449"/>
        <dbReference type="EC" id="2.3.1.39"/>
    </reaction>
</comment>
<feature type="active site" evidence="5">
    <location>
        <position position="86"/>
    </location>
</feature>
<dbReference type="Gene3D" id="3.30.70.250">
    <property type="entry name" value="Malonyl-CoA ACP transacylase, ACP-binding"/>
    <property type="match status" value="1"/>
</dbReference>
<dbReference type="InterPro" id="IPR016036">
    <property type="entry name" value="Malonyl_transacylase_ACP-bd"/>
</dbReference>
<evidence type="ECO:0000259" key="6">
    <source>
        <dbReference type="SMART" id="SM00827"/>
    </source>
</evidence>